<evidence type="ECO:0000256" key="3">
    <source>
        <dbReference type="ARBA" id="ARBA00022679"/>
    </source>
</evidence>
<dbReference type="EMBL" id="PRKZ01000002">
    <property type="protein sequence ID" value="RAW51279.1"/>
    <property type="molecule type" value="Genomic_DNA"/>
</dbReference>
<evidence type="ECO:0000256" key="2">
    <source>
        <dbReference type="ARBA" id="ARBA00022516"/>
    </source>
</evidence>
<evidence type="ECO:0000256" key="1">
    <source>
        <dbReference type="ARBA" id="ARBA00022475"/>
    </source>
</evidence>
<dbReference type="AlphaFoldDB" id="A0A329TPP1"/>
<evidence type="ECO:0000313" key="11">
    <source>
        <dbReference type="EMBL" id="RAW51279.1"/>
    </source>
</evidence>
<proteinExistence type="inferred from homology"/>
<name>A0A329TPP1_9FIRM</name>
<comment type="subcellular location">
    <subcellularLocation>
        <location evidence="10">Cell membrane</location>
        <topology evidence="10">Multi-pass membrane protein</topology>
    </subcellularLocation>
</comment>
<keyword evidence="8 10" id="KW-0594">Phospholipid biosynthesis</keyword>
<evidence type="ECO:0000256" key="9">
    <source>
        <dbReference type="ARBA" id="ARBA00023264"/>
    </source>
</evidence>
<evidence type="ECO:0000256" key="6">
    <source>
        <dbReference type="ARBA" id="ARBA00023098"/>
    </source>
</evidence>
<dbReference type="PANTHER" id="PTHR30309:SF0">
    <property type="entry name" value="GLYCEROL-3-PHOSPHATE ACYLTRANSFERASE-RELATED"/>
    <property type="match status" value="1"/>
</dbReference>
<dbReference type="NCBIfam" id="TIGR00023">
    <property type="entry name" value="glycerol-3-phosphate 1-O-acyltransferase PlsY"/>
    <property type="match status" value="1"/>
</dbReference>
<sequence>MMTLLIVLATAAEAYLLGSIDTGILVSKYLYHDDVRNYGSGAAGMTNMLRTFGKKAAALTAFGDVLKGALAVCIGRWLFGYLPAGGAVSPYLGVYLAAILATIGHLKPLYFGFKGGKGVLVAGGAILAIQPILIPFLFLIFLACLLPTGMVSLGSITMAALYPVLTLIYSYYRGLAAGDMAVCFVGALIMSILVIYMHRSNIKRIREGKEYRFGKKHQK</sequence>
<dbReference type="RefSeq" id="WP_022256053.1">
    <property type="nucleotide sequence ID" value="NZ_PRKZ01000002.1"/>
</dbReference>
<organism evidence="11 12">
    <name type="scientific">Faecalibacterium prausnitzii</name>
    <dbReference type="NCBI Taxonomy" id="853"/>
    <lineage>
        <taxon>Bacteria</taxon>
        <taxon>Bacillati</taxon>
        <taxon>Bacillota</taxon>
        <taxon>Clostridia</taxon>
        <taxon>Eubacteriales</taxon>
        <taxon>Oscillospiraceae</taxon>
        <taxon>Faecalibacterium</taxon>
    </lineage>
</organism>
<gene>
    <name evidence="10 11" type="primary">plsY</name>
    <name evidence="11" type="ORF">C4N25_04610</name>
</gene>
<keyword evidence="11" id="KW-0012">Acyltransferase</keyword>
<evidence type="ECO:0000256" key="10">
    <source>
        <dbReference type="HAMAP-Rule" id="MF_01043"/>
    </source>
</evidence>
<evidence type="ECO:0000313" key="12">
    <source>
        <dbReference type="Proteomes" id="UP000251634"/>
    </source>
</evidence>
<keyword evidence="9 10" id="KW-1208">Phospholipid metabolism</keyword>
<dbReference type="GO" id="GO:0043772">
    <property type="term" value="F:acyl-phosphate glycerol-3-phosphate acyltransferase activity"/>
    <property type="evidence" value="ECO:0007669"/>
    <property type="project" value="UniProtKB-UniRule"/>
</dbReference>
<dbReference type="Pfam" id="PF02660">
    <property type="entry name" value="G3P_acyltransf"/>
    <property type="match status" value="1"/>
</dbReference>
<feature type="transmembrane region" description="Helical" evidence="10">
    <location>
        <begin position="119"/>
        <end position="146"/>
    </location>
</feature>
<dbReference type="HAMAP" id="MF_01043">
    <property type="entry name" value="PlsY"/>
    <property type="match status" value="1"/>
</dbReference>
<dbReference type="EC" id="2.3.1.275" evidence="10"/>
<reference evidence="11 12" key="1">
    <citation type="submission" date="2018-02" db="EMBL/GenBank/DDBJ databases">
        <title>Complete genome sequencing of Faecalibacterium prausnitzii strains isolated from the human gut.</title>
        <authorList>
            <person name="Fitzgerald B.C."/>
            <person name="Shkoporov A.N."/>
            <person name="Ross P.R."/>
            <person name="Hill C."/>
        </authorList>
    </citation>
    <scope>NUCLEOTIDE SEQUENCE [LARGE SCALE GENOMIC DNA]</scope>
    <source>
        <strain evidence="11 12">APC942/8-14-2</strain>
    </source>
</reference>
<dbReference type="GO" id="GO:0008654">
    <property type="term" value="P:phospholipid biosynthetic process"/>
    <property type="evidence" value="ECO:0007669"/>
    <property type="project" value="UniProtKB-UniRule"/>
</dbReference>
<keyword evidence="2 10" id="KW-0444">Lipid biosynthesis</keyword>
<keyword evidence="5 10" id="KW-1133">Transmembrane helix</keyword>
<evidence type="ECO:0000256" key="7">
    <source>
        <dbReference type="ARBA" id="ARBA00023136"/>
    </source>
</evidence>
<comment type="similarity">
    <text evidence="10">Belongs to the PlsY family.</text>
</comment>
<feature type="transmembrane region" description="Helical" evidence="10">
    <location>
        <begin position="178"/>
        <end position="197"/>
    </location>
</feature>
<keyword evidence="7 10" id="KW-0472">Membrane</keyword>
<comment type="caution">
    <text evidence="10">Lacks conserved residue(s) required for the propagation of feature annotation.</text>
</comment>
<comment type="function">
    <text evidence="10">Catalyzes the transfer of an acyl group from acyl-phosphate (acyl-PO(4)) to glycerol-3-phosphate (G3P) to form lysophosphatidic acid (LPA). This enzyme utilizes acyl-phosphate as fatty acyl donor, but not acyl-CoA or acyl-ACP.</text>
</comment>
<comment type="pathway">
    <text evidence="10">Lipid metabolism; phospholipid metabolism.</text>
</comment>
<dbReference type="PANTHER" id="PTHR30309">
    <property type="entry name" value="INNER MEMBRANE PROTEIN YGIH"/>
    <property type="match status" value="1"/>
</dbReference>
<protein>
    <recommendedName>
        <fullName evidence="10">Glycerol-3-phosphate acyltransferase</fullName>
    </recommendedName>
    <alternativeName>
        <fullName evidence="10">Acyl-PO4 G3P acyltransferase</fullName>
    </alternativeName>
    <alternativeName>
        <fullName evidence="10">Acyl-phosphate--glycerol-3-phosphate acyltransferase</fullName>
    </alternativeName>
    <alternativeName>
        <fullName evidence="10">G3P acyltransferase</fullName>
        <shortName evidence="10">GPAT</shortName>
        <ecNumber evidence="10">2.3.1.275</ecNumber>
    </alternativeName>
    <alternativeName>
        <fullName evidence="10">Lysophosphatidic acid synthase</fullName>
        <shortName evidence="10">LPA synthase</shortName>
    </alternativeName>
</protein>
<dbReference type="SMART" id="SM01207">
    <property type="entry name" value="G3P_acyltransf"/>
    <property type="match status" value="1"/>
</dbReference>
<dbReference type="UniPathway" id="UPA00085"/>
<keyword evidence="6 10" id="KW-0443">Lipid metabolism</keyword>
<feature type="transmembrane region" description="Helical" evidence="10">
    <location>
        <begin position="153"/>
        <end position="172"/>
    </location>
</feature>
<dbReference type="InterPro" id="IPR003811">
    <property type="entry name" value="G3P_acylTferase_PlsY"/>
</dbReference>
<keyword evidence="4 10" id="KW-0812">Transmembrane</keyword>
<dbReference type="GO" id="GO:0005886">
    <property type="term" value="C:plasma membrane"/>
    <property type="evidence" value="ECO:0007669"/>
    <property type="project" value="UniProtKB-SubCell"/>
</dbReference>
<evidence type="ECO:0000256" key="8">
    <source>
        <dbReference type="ARBA" id="ARBA00023209"/>
    </source>
</evidence>
<comment type="catalytic activity">
    <reaction evidence="10">
        <text>an acyl phosphate + sn-glycerol 3-phosphate = a 1-acyl-sn-glycero-3-phosphate + phosphate</text>
        <dbReference type="Rhea" id="RHEA:34075"/>
        <dbReference type="ChEBI" id="CHEBI:43474"/>
        <dbReference type="ChEBI" id="CHEBI:57597"/>
        <dbReference type="ChEBI" id="CHEBI:57970"/>
        <dbReference type="ChEBI" id="CHEBI:59918"/>
        <dbReference type="EC" id="2.3.1.275"/>
    </reaction>
</comment>
<keyword evidence="1 10" id="KW-1003">Cell membrane</keyword>
<dbReference type="Proteomes" id="UP000251634">
    <property type="component" value="Unassembled WGS sequence"/>
</dbReference>
<comment type="subunit">
    <text evidence="10">Probably interacts with PlsX.</text>
</comment>
<evidence type="ECO:0000256" key="5">
    <source>
        <dbReference type="ARBA" id="ARBA00022989"/>
    </source>
</evidence>
<comment type="caution">
    <text evidence="11">The sequence shown here is derived from an EMBL/GenBank/DDBJ whole genome shotgun (WGS) entry which is preliminary data.</text>
</comment>
<evidence type="ECO:0000256" key="4">
    <source>
        <dbReference type="ARBA" id="ARBA00022692"/>
    </source>
</evidence>
<keyword evidence="3 10" id="KW-0808">Transferase</keyword>
<accession>A0A329TPP1</accession>